<dbReference type="RefSeq" id="XP_011504626.1">
    <property type="nucleotide sequence ID" value="XM_011506324.1"/>
</dbReference>
<dbReference type="FunFam" id="3.40.50.720:FF:000165">
    <property type="entry name" value="3-ketodihydrosphingosine reductase"/>
    <property type="match status" value="1"/>
</dbReference>
<reference evidence="17" key="1">
    <citation type="submission" date="2025-08" db="UniProtKB">
        <authorList>
            <consortium name="RefSeq"/>
        </authorList>
    </citation>
    <scope>IDENTIFICATION</scope>
</reference>
<proteinExistence type="inferred from homology"/>
<evidence type="ECO:0000256" key="1">
    <source>
        <dbReference type="ARBA" id="ARBA00004240"/>
    </source>
</evidence>
<evidence type="ECO:0000313" key="16">
    <source>
        <dbReference type="Proteomes" id="UP000695007"/>
    </source>
</evidence>
<dbReference type="CDD" id="cd08939">
    <property type="entry name" value="KDSR-like_SDR_c"/>
    <property type="match status" value="1"/>
</dbReference>
<dbReference type="GO" id="GO:0000166">
    <property type="term" value="F:nucleotide binding"/>
    <property type="evidence" value="ECO:0007669"/>
    <property type="project" value="UniProtKB-KW"/>
</dbReference>
<evidence type="ECO:0000256" key="11">
    <source>
        <dbReference type="ARBA" id="ARBA00026112"/>
    </source>
</evidence>
<accession>A0AAJ7E1Q4</accession>
<name>A0AAJ7E1Q4_9HYME</name>
<evidence type="ECO:0000256" key="2">
    <source>
        <dbReference type="ARBA" id="ARBA00004760"/>
    </source>
</evidence>
<dbReference type="SUPFAM" id="SSF51735">
    <property type="entry name" value="NAD(P)-binding Rossmann-fold domains"/>
    <property type="match status" value="1"/>
</dbReference>
<feature type="transmembrane region" description="Helical" evidence="15">
    <location>
        <begin position="6"/>
        <end position="37"/>
    </location>
</feature>
<dbReference type="CTD" id="2531"/>
<dbReference type="Gene3D" id="3.40.50.720">
    <property type="entry name" value="NAD(P)-binding Rossmann-like Domain"/>
    <property type="match status" value="1"/>
</dbReference>
<evidence type="ECO:0000256" key="10">
    <source>
        <dbReference type="ARBA" id="ARBA00023098"/>
    </source>
</evidence>
<evidence type="ECO:0000256" key="6">
    <source>
        <dbReference type="ARBA" id="ARBA00022824"/>
    </source>
</evidence>
<keyword evidence="8" id="KW-0746">Sphingolipid metabolism</keyword>
<dbReference type="GO" id="GO:0006666">
    <property type="term" value="P:3-keto-sphinganine metabolic process"/>
    <property type="evidence" value="ECO:0007669"/>
    <property type="project" value="InterPro"/>
</dbReference>
<evidence type="ECO:0000256" key="15">
    <source>
        <dbReference type="SAM" id="Phobius"/>
    </source>
</evidence>
<keyword evidence="6" id="KW-0256">Endoplasmic reticulum</keyword>
<evidence type="ECO:0000256" key="9">
    <source>
        <dbReference type="ARBA" id="ARBA00023002"/>
    </source>
</evidence>
<keyword evidence="15" id="KW-0472">Membrane</keyword>
<dbReference type="KEGG" id="csol:105367564"/>
<keyword evidence="15" id="KW-0812">Transmembrane</keyword>
<dbReference type="InterPro" id="IPR002347">
    <property type="entry name" value="SDR_fam"/>
</dbReference>
<sequence length="358" mass="39168">MKHLIFVAIILILSIVFYVSSISHLHIVPVLVILLIFDKYKRGAKKELKAESSGKGLLFNKNVIVTGGSSGIGKCVAIAAAENGANVTIIARNPEKLVIARDEIDSACCNKIGQRIGCVVLDLSQDYEDIEEAFTDLEKQQGPCYMLVNCAGMSICSKIEDTSPDLVKHLMNLNFLGSYYCAKAVVPSMKLAKRGKIVFVSSQAGLLGIFGYSAYCATKFALKGLAESLAMELAPYNVSVTLSLPPDTDTPGYVVEEQSKLVETKLISASGGLVSPEIVARRLLDDALDENFFSTVGWESYVLTTLCSGMSPLSSFFELIFQTLLMGPLKMCSAFFHYHFKSIVIQCMTERENRKKIH</sequence>
<evidence type="ECO:0000256" key="5">
    <source>
        <dbReference type="ARBA" id="ARBA00022741"/>
    </source>
</evidence>
<dbReference type="AlphaFoldDB" id="A0AAJ7E1Q4"/>
<evidence type="ECO:0000313" key="17">
    <source>
        <dbReference type="RefSeq" id="XP_011504626.1"/>
    </source>
</evidence>
<gene>
    <name evidence="17" type="primary">LOC105367564</name>
</gene>
<keyword evidence="10" id="KW-0443">Lipid metabolism</keyword>
<evidence type="ECO:0000256" key="7">
    <source>
        <dbReference type="ARBA" id="ARBA00022857"/>
    </source>
</evidence>
<comment type="subcellular location">
    <subcellularLocation>
        <location evidence="1">Endoplasmic reticulum</location>
    </subcellularLocation>
</comment>
<dbReference type="GeneID" id="105367564"/>
<keyword evidence="7" id="KW-0521">NADP</keyword>
<dbReference type="GO" id="GO:0030148">
    <property type="term" value="P:sphingolipid biosynthetic process"/>
    <property type="evidence" value="ECO:0007669"/>
    <property type="project" value="InterPro"/>
</dbReference>
<dbReference type="GO" id="GO:0047560">
    <property type="term" value="F:3-dehydrosphinganine reductase activity"/>
    <property type="evidence" value="ECO:0007669"/>
    <property type="project" value="UniProtKB-EC"/>
</dbReference>
<evidence type="ECO:0000256" key="3">
    <source>
        <dbReference type="ARBA" id="ARBA00004991"/>
    </source>
</evidence>
<keyword evidence="15" id="KW-1133">Transmembrane helix</keyword>
<comment type="similarity">
    <text evidence="4 14">Belongs to the short-chain dehydrogenases/reductases (SDR) family.</text>
</comment>
<dbReference type="Pfam" id="PF00106">
    <property type="entry name" value="adh_short"/>
    <property type="match status" value="1"/>
</dbReference>
<comment type="pathway">
    <text evidence="2">Lipid metabolism; sphingolipid metabolism.</text>
</comment>
<dbReference type="PANTHER" id="PTHR43550">
    <property type="entry name" value="3-KETODIHYDROSPHINGOSINE REDUCTASE"/>
    <property type="match status" value="1"/>
</dbReference>
<dbReference type="EC" id="1.1.1.102" evidence="11"/>
<dbReference type="PRINTS" id="PR00081">
    <property type="entry name" value="GDHRDH"/>
</dbReference>
<keyword evidence="5" id="KW-0547">Nucleotide-binding</keyword>
<dbReference type="InterPro" id="IPR036291">
    <property type="entry name" value="NAD(P)-bd_dom_sf"/>
</dbReference>
<dbReference type="GO" id="GO:0005789">
    <property type="term" value="C:endoplasmic reticulum membrane"/>
    <property type="evidence" value="ECO:0007669"/>
    <property type="project" value="TreeGrafter"/>
</dbReference>
<protein>
    <recommendedName>
        <fullName evidence="11">3-dehydrosphinganine reductase</fullName>
        <ecNumber evidence="11">1.1.1.102</ecNumber>
    </recommendedName>
</protein>
<evidence type="ECO:0000256" key="13">
    <source>
        <dbReference type="ARBA" id="ARBA00048930"/>
    </source>
</evidence>
<evidence type="ECO:0000256" key="14">
    <source>
        <dbReference type="RuleBase" id="RU000363"/>
    </source>
</evidence>
<organism evidence="16 17">
    <name type="scientific">Ceratosolen solmsi marchali</name>
    <dbReference type="NCBI Taxonomy" id="326594"/>
    <lineage>
        <taxon>Eukaryota</taxon>
        <taxon>Metazoa</taxon>
        <taxon>Ecdysozoa</taxon>
        <taxon>Arthropoda</taxon>
        <taxon>Hexapoda</taxon>
        <taxon>Insecta</taxon>
        <taxon>Pterygota</taxon>
        <taxon>Neoptera</taxon>
        <taxon>Endopterygota</taxon>
        <taxon>Hymenoptera</taxon>
        <taxon>Apocrita</taxon>
        <taxon>Proctotrupomorpha</taxon>
        <taxon>Chalcidoidea</taxon>
        <taxon>Agaonidae</taxon>
        <taxon>Agaoninae</taxon>
        <taxon>Ceratosolen</taxon>
    </lineage>
</organism>
<comment type="pathway">
    <text evidence="3">Sphingolipid metabolism.</text>
</comment>
<evidence type="ECO:0000256" key="12">
    <source>
        <dbReference type="ARBA" id="ARBA00044737"/>
    </source>
</evidence>
<dbReference type="InterPro" id="IPR020904">
    <property type="entry name" value="Sc_DH/Rdtase_CS"/>
</dbReference>
<dbReference type="PROSITE" id="PS00061">
    <property type="entry name" value="ADH_SHORT"/>
    <property type="match status" value="1"/>
</dbReference>
<dbReference type="PRINTS" id="PR00080">
    <property type="entry name" value="SDRFAMILY"/>
</dbReference>
<dbReference type="PANTHER" id="PTHR43550:SF3">
    <property type="entry name" value="3-KETODIHYDROSPHINGOSINE REDUCTASE"/>
    <property type="match status" value="1"/>
</dbReference>
<evidence type="ECO:0000256" key="4">
    <source>
        <dbReference type="ARBA" id="ARBA00006484"/>
    </source>
</evidence>
<evidence type="ECO:0000256" key="8">
    <source>
        <dbReference type="ARBA" id="ARBA00022919"/>
    </source>
</evidence>
<keyword evidence="9" id="KW-0560">Oxidoreductase</keyword>
<comment type="catalytic activity">
    <reaction evidence="13">
        <text>sphinganine + NADP(+) = 3-oxosphinganine + NADPH + H(+)</text>
        <dbReference type="Rhea" id="RHEA:22640"/>
        <dbReference type="ChEBI" id="CHEBI:15378"/>
        <dbReference type="ChEBI" id="CHEBI:57783"/>
        <dbReference type="ChEBI" id="CHEBI:57817"/>
        <dbReference type="ChEBI" id="CHEBI:58299"/>
        <dbReference type="ChEBI" id="CHEBI:58349"/>
        <dbReference type="EC" id="1.1.1.102"/>
    </reaction>
    <physiologicalReaction direction="right-to-left" evidence="13">
        <dbReference type="Rhea" id="RHEA:22642"/>
    </physiologicalReaction>
</comment>
<dbReference type="InterPro" id="IPR045022">
    <property type="entry name" value="KDSR-like"/>
</dbReference>
<comment type="function">
    <text evidence="12">Catalyzes the reduction of 3'-oxosphinganine (3-ketodihydrosphingosine/KDS) to sphinganine (dihydrosphingosine/DHS), the second step of de novo sphingolipid biosynthesis.</text>
</comment>
<dbReference type="Proteomes" id="UP000695007">
    <property type="component" value="Unplaced"/>
</dbReference>
<keyword evidence="16" id="KW-1185">Reference proteome</keyword>